<evidence type="ECO:0000313" key="16">
    <source>
        <dbReference type="EMBL" id="GAA3383535.1"/>
    </source>
</evidence>
<dbReference type="PANTHER" id="PTHR43065">
    <property type="entry name" value="SENSOR HISTIDINE KINASE"/>
    <property type="match status" value="1"/>
</dbReference>
<dbReference type="PROSITE" id="PS50109">
    <property type="entry name" value="HIS_KIN"/>
    <property type="match status" value="1"/>
</dbReference>
<evidence type="ECO:0000259" key="14">
    <source>
        <dbReference type="PROSITE" id="PS50112"/>
    </source>
</evidence>
<evidence type="ECO:0000256" key="7">
    <source>
        <dbReference type="ARBA" id="ARBA00022777"/>
    </source>
</evidence>
<keyword evidence="5" id="KW-0808">Transferase</keyword>
<dbReference type="InterPro" id="IPR003661">
    <property type="entry name" value="HisK_dim/P_dom"/>
</dbReference>
<evidence type="ECO:0000256" key="11">
    <source>
        <dbReference type="SAM" id="MobiDB-lite"/>
    </source>
</evidence>
<dbReference type="Pfam" id="PF02518">
    <property type="entry name" value="HATPase_c"/>
    <property type="match status" value="1"/>
</dbReference>
<evidence type="ECO:0000256" key="9">
    <source>
        <dbReference type="ARBA" id="ARBA00023012"/>
    </source>
</evidence>
<reference evidence="17" key="1">
    <citation type="journal article" date="2019" name="Int. J. Syst. Evol. Microbiol.">
        <title>The Global Catalogue of Microorganisms (GCM) 10K type strain sequencing project: providing services to taxonomists for standard genome sequencing and annotation.</title>
        <authorList>
            <consortium name="The Broad Institute Genomics Platform"/>
            <consortium name="The Broad Institute Genome Sequencing Center for Infectious Disease"/>
            <person name="Wu L."/>
            <person name="Ma J."/>
        </authorList>
    </citation>
    <scope>NUCLEOTIDE SEQUENCE [LARGE SCALE GENOMIC DNA]</scope>
    <source>
        <strain evidence="17">JCM 9458</strain>
    </source>
</reference>
<evidence type="ECO:0000256" key="3">
    <source>
        <dbReference type="ARBA" id="ARBA00012438"/>
    </source>
</evidence>
<comment type="subcellular location">
    <subcellularLocation>
        <location evidence="2">Cell membrane</location>
    </subcellularLocation>
</comment>
<dbReference type="Gene3D" id="3.30.565.10">
    <property type="entry name" value="Histidine kinase-like ATPase, C-terminal domain"/>
    <property type="match status" value="1"/>
</dbReference>
<dbReference type="PROSITE" id="PS50110">
    <property type="entry name" value="RESPONSE_REGULATORY"/>
    <property type="match status" value="2"/>
</dbReference>
<dbReference type="PROSITE" id="PS50112">
    <property type="entry name" value="PAS"/>
    <property type="match status" value="1"/>
</dbReference>
<dbReference type="InterPro" id="IPR000700">
    <property type="entry name" value="PAS-assoc_C"/>
</dbReference>
<keyword evidence="8" id="KW-0067">ATP-binding</keyword>
<dbReference type="InterPro" id="IPR013655">
    <property type="entry name" value="PAS_fold_3"/>
</dbReference>
<evidence type="ECO:0000256" key="1">
    <source>
        <dbReference type="ARBA" id="ARBA00000085"/>
    </source>
</evidence>
<dbReference type="Pfam" id="PF00072">
    <property type="entry name" value="Response_reg"/>
    <property type="match status" value="2"/>
</dbReference>
<dbReference type="Gene3D" id="3.30.450.20">
    <property type="entry name" value="PAS domain"/>
    <property type="match status" value="1"/>
</dbReference>
<dbReference type="NCBIfam" id="TIGR00229">
    <property type="entry name" value="sensory_box"/>
    <property type="match status" value="1"/>
</dbReference>
<sequence length="651" mass="70894">MSHPIHLLICEDSDDDALLIVRRLRRDGLELSYHRVETRAEAAAALQERRPDVVISDVNMPAFSAEEALQLLRQAGLDVPFILVSGQVGEESAAALLRAGAHDFVLKDRLARLAPAVQRELREAEGRQQRRAAEEALRGSEQRFRLLAEHAQDIIFRFRVHPEAEVEYLSPATALILGRPAAQLVGDPEELFSLVDPGDRSRIEGSWRSADPAPLAVRWRRPDGTAVWTEQRAIGVRDGSGRLLAVEGILRDITEQVSAREQREQLERQLRQAERLEAVGQLAGGVAHDFNNLLGVIMASADVAAYDLPEDHPIQAELASIERAAERGAALTRQLLVFSRSEPPQLETLDLNAVVGDTEQLLRRTIGEDLDFVTRLTDDRPLVCMDRTRLEQILVNLVVNARGAMPDGGQLTITTAIVVDETQCPVRLSVADTGCGMTPEVIQRAFEPFFTTKGPGKGTGLGLSTVYGAVTEAGGEITIDSTPGVGTTVRVLLPRAEPSRDEQETPPHRPPDRGRDETVLVVEDAEDLLLLVQRILTQAGYCVVDTSSPAEALRIASERPIDLVLTDVIMPDMSGPELAAGLQARDPALPILFMSGYSAGSWPGGGTLPPDTQLIHKPFTRQTLLSQVREALDAAQSSPPGSLPSRATIHP</sequence>
<evidence type="ECO:0000256" key="10">
    <source>
        <dbReference type="PROSITE-ProRule" id="PRU00169"/>
    </source>
</evidence>
<dbReference type="InterPro" id="IPR035965">
    <property type="entry name" value="PAS-like_dom_sf"/>
</dbReference>
<dbReference type="InterPro" id="IPR001789">
    <property type="entry name" value="Sig_transdc_resp-reg_receiver"/>
</dbReference>
<dbReference type="SUPFAM" id="SSF55785">
    <property type="entry name" value="PYP-like sensor domain (PAS domain)"/>
    <property type="match status" value="1"/>
</dbReference>
<dbReference type="SMART" id="SM00448">
    <property type="entry name" value="REC"/>
    <property type="match status" value="2"/>
</dbReference>
<feature type="compositionally biased region" description="Basic and acidic residues" evidence="11">
    <location>
        <begin position="497"/>
        <end position="517"/>
    </location>
</feature>
<dbReference type="Gene3D" id="1.10.287.130">
    <property type="match status" value="1"/>
</dbReference>
<feature type="domain" description="Response regulatory" evidence="13">
    <location>
        <begin position="6"/>
        <end position="122"/>
    </location>
</feature>
<comment type="catalytic activity">
    <reaction evidence="1">
        <text>ATP + protein L-histidine = ADP + protein N-phospho-L-histidine.</text>
        <dbReference type="EC" id="2.7.13.3"/>
    </reaction>
</comment>
<feature type="region of interest" description="Disordered" evidence="11">
    <location>
        <begin position="631"/>
        <end position="651"/>
    </location>
</feature>
<organism evidence="16 17">
    <name type="scientific">Cryptosporangium minutisporangium</name>
    <dbReference type="NCBI Taxonomy" id="113569"/>
    <lineage>
        <taxon>Bacteria</taxon>
        <taxon>Bacillati</taxon>
        <taxon>Actinomycetota</taxon>
        <taxon>Actinomycetes</taxon>
        <taxon>Cryptosporangiales</taxon>
        <taxon>Cryptosporangiaceae</taxon>
        <taxon>Cryptosporangium</taxon>
    </lineage>
</organism>
<dbReference type="SMART" id="SM00086">
    <property type="entry name" value="PAC"/>
    <property type="match status" value="1"/>
</dbReference>
<keyword evidence="17" id="KW-1185">Reference proteome</keyword>
<dbReference type="SUPFAM" id="SSF55874">
    <property type="entry name" value="ATPase domain of HSP90 chaperone/DNA topoisomerase II/histidine kinase"/>
    <property type="match status" value="1"/>
</dbReference>
<feature type="modified residue" description="4-aspartylphosphate" evidence="10">
    <location>
        <position position="567"/>
    </location>
</feature>
<evidence type="ECO:0000259" key="13">
    <source>
        <dbReference type="PROSITE" id="PS50110"/>
    </source>
</evidence>
<dbReference type="PANTHER" id="PTHR43065:SF46">
    <property type="entry name" value="C4-DICARBOXYLATE TRANSPORT SENSOR PROTEIN DCTB"/>
    <property type="match status" value="1"/>
</dbReference>
<name>A0ABP6SRX7_9ACTN</name>
<dbReference type="RefSeq" id="WP_345726737.1">
    <property type="nucleotide sequence ID" value="NZ_BAAAYN010000006.1"/>
</dbReference>
<dbReference type="PRINTS" id="PR00344">
    <property type="entry name" value="BCTRLSENSOR"/>
</dbReference>
<comment type="caution">
    <text evidence="16">The sequence shown here is derived from an EMBL/GenBank/DDBJ whole genome shotgun (WGS) entry which is preliminary data.</text>
</comment>
<keyword evidence="4 10" id="KW-0597">Phosphoprotein</keyword>
<dbReference type="InterPro" id="IPR011006">
    <property type="entry name" value="CheY-like_superfamily"/>
</dbReference>
<dbReference type="SUPFAM" id="SSF47384">
    <property type="entry name" value="Homodimeric domain of signal transducing histidine kinase"/>
    <property type="match status" value="1"/>
</dbReference>
<dbReference type="InterPro" id="IPR001610">
    <property type="entry name" value="PAC"/>
</dbReference>
<dbReference type="PROSITE" id="PS50113">
    <property type="entry name" value="PAC"/>
    <property type="match status" value="1"/>
</dbReference>
<dbReference type="InterPro" id="IPR036097">
    <property type="entry name" value="HisK_dim/P_sf"/>
</dbReference>
<proteinExistence type="predicted"/>
<dbReference type="InterPro" id="IPR036890">
    <property type="entry name" value="HATPase_C_sf"/>
</dbReference>
<dbReference type="InterPro" id="IPR005467">
    <property type="entry name" value="His_kinase_dom"/>
</dbReference>
<dbReference type="Pfam" id="PF08447">
    <property type="entry name" value="PAS_3"/>
    <property type="match status" value="1"/>
</dbReference>
<dbReference type="CDD" id="cd00156">
    <property type="entry name" value="REC"/>
    <property type="match status" value="1"/>
</dbReference>
<feature type="domain" description="Response regulatory" evidence="13">
    <location>
        <begin position="518"/>
        <end position="632"/>
    </location>
</feature>
<feature type="domain" description="PAC" evidence="15">
    <location>
        <begin position="213"/>
        <end position="265"/>
    </location>
</feature>
<feature type="domain" description="Histidine kinase" evidence="12">
    <location>
        <begin position="285"/>
        <end position="497"/>
    </location>
</feature>
<dbReference type="InterPro" id="IPR003594">
    <property type="entry name" value="HATPase_dom"/>
</dbReference>
<dbReference type="CDD" id="cd00082">
    <property type="entry name" value="HisKA"/>
    <property type="match status" value="1"/>
</dbReference>
<protein>
    <recommendedName>
        <fullName evidence="3">histidine kinase</fullName>
        <ecNumber evidence="3">2.7.13.3</ecNumber>
    </recommendedName>
</protein>
<keyword evidence="9" id="KW-0902">Two-component regulatory system</keyword>
<dbReference type="InterPro" id="IPR000014">
    <property type="entry name" value="PAS"/>
</dbReference>
<feature type="domain" description="PAS" evidence="14">
    <location>
        <begin position="140"/>
        <end position="204"/>
    </location>
</feature>
<evidence type="ECO:0000256" key="6">
    <source>
        <dbReference type="ARBA" id="ARBA00022741"/>
    </source>
</evidence>
<keyword evidence="6" id="KW-0547">Nucleotide-binding</keyword>
<evidence type="ECO:0000313" key="17">
    <source>
        <dbReference type="Proteomes" id="UP001501676"/>
    </source>
</evidence>
<dbReference type="SMART" id="SM00388">
    <property type="entry name" value="HisKA"/>
    <property type="match status" value="1"/>
</dbReference>
<evidence type="ECO:0000256" key="2">
    <source>
        <dbReference type="ARBA" id="ARBA00004236"/>
    </source>
</evidence>
<gene>
    <name evidence="16" type="ORF">GCM10020369_09720</name>
</gene>
<evidence type="ECO:0000259" key="15">
    <source>
        <dbReference type="PROSITE" id="PS50113"/>
    </source>
</evidence>
<evidence type="ECO:0000256" key="4">
    <source>
        <dbReference type="ARBA" id="ARBA00022553"/>
    </source>
</evidence>
<dbReference type="SUPFAM" id="SSF52172">
    <property type="entry name" value="CheY-like"/>
    <property type="match status" value="2"/>
</dbReference>
<dbReference type="CDD" id="cd00130">
    <property type="entry name" value="PAS"/>
    <property type="match status" value="1"/>
</dbReference>
<evidence type="ECO:0000259" key="12">
    <source>
        <dbReference type="PROSITE" id="PS50109"/>
    </source>
</evidence>
<dbReference type="InterPro" id="IPR004358">
    <property type="entry name" value="Sig_transdc_His_kin-like_C"/>
</dbReference>
<evidence type="ECO:0000256" key="8">
    <source>
        <dbReference type="ARBA" id="ARBA00022840"/>
    </source>
</evidence>
<dbReference type="SMART" id="SM00091">
    <property type="entry name" value="PAS"/>
    <property type="match status" value="1"/>
</dbReference>
<dbReference type="Gene3D" id="3.40.50.2300">
    <property type="match status" value="2"/>
</dbReference>
<accession>A0ABP6SRX7</accession>
<feature type="region of interest" description="Disordered" evidence="11">
    <location>
        <begin position="494"/>
        <end position="517"/>
    </location>
</feature>
<keyword evidence="7" id="KW-0418">Kinase</keyword>
<evidence type="ECO:0000256" key="5">
    <source>
        <dbReference type="ARBA" id="ARBA00022679"/>
    </source>
</evidence>
<dbReference type="SMART" id="SM00387">
    <property type="entry name" value="HATPase_c"/>
    <property type="match status" value="1"/>
</dbReference>
<dbReference type="EMBL" id="BAAAYN010000006">
    <property type="protein sequence ID" value="GAA3383535.1"/>
    <property type="molecule type" value="Genomic_DNA"/>
</dbReference>
<feature type="modified residue" description="4-aspartylphosphate" evidence="10">
    <location>
        <position position="57"/>
    </location>
</feature>
<dbReference type="Proteomes" id="UP001501676">
    <property type="component" value="Unassembled WGS sequence"/>
</dbReference>
<dbReference type="EC" id="2.7.13.3" evidence="3"/>